<dbReference type="PANTHER" id="PTHR30126:SF40">
    <property type="entry name" value="HTH-TYPE TRANSCRIPTIONAL REGULATOR GLTR"/>
    <property type="match status" value="1"/>
</dbReference>
<dbReference type="NCBIfam" id="NF040786">
    <property type="entry name" value="LysR_Sec_metab"/>
    <property type="match status" value="1"/>
</dbReference>
<evidence type="ECO:0000256" key="4">
    <source>
        <dbReference type="ARBA" id="ARBA00023163"/>
    </source>
</evidence>
<name>A0A7I8D9J8_9BACL</name>
<dbReference type="SUPFAM" id="SSF46785">
    <property type="entry name" value="Winged helix' DNA-binding domain"/>
    <property type="match status" value="1"/>
</dbReference>
<dbReference type="PANTHER" id="PTHR30126">
    <property type="entry name" value="HTH-TYPE TRANSCRIPTIONAL REGULATOR"/>
    <property type="match status" value="1"/>
</dbReference>
<dbReference type="InterPro" id="IPR000847">
    <property type="entry name" value="LysR_HTH_N"/>
</dbReference>
<comment type="similarity">
    <text evidence="1">Belongs to the LysR transcriptional regulatory family.</text>
</comment>
<protein>
    <submittedName>
        <fullName evidence="6">LysR family transcriptional regulator</fullName>
    </submittedName>
</protein>
<dbReference type="InterPro" id="IPR036388">
    <property type="entry name" value="WH-like_DNA-bd_sf"/>
</dbReference>
<dbReference type="AlphaFoldDB" id="A0A7I8D9J8"/>
<organism evidence="6 7">
    <name type="scientific">Effusibacillus dendaii</name>
    <dbReference type="NCBI Taxonomy" id="2743772"/>
    <lineage>
        <taxon>Bacteria</taxon>
        <taxon>Bacillati</taxon>
        <taxon>Bacillota</taxon>
        <taxon>Bacilli</taxon>
        <taxon>Bacillales</taxon>
        <taxon>Alicyclobacillaceae</taxon>
        <taxon>Effusibacillus</taxon>
    </lineage>
</organism>
<evidence type="ECO:0000259" key="5">
    <source>
        <dbReference type="PROSITE" id="PS50931"/>
    </source>
</evidence>
<evidence type="ECO:0000313" key="7">
    <source>
        <dbReference type="Proteomes" id="UP000593802"/>
    </source>
</evidence>
<dbReference type="Pfam" id="PF03466">
    <property type="entry name" value="LysR_substrate"/>
    <property type="match status" value="1"/>
</dbReference>
<dbReference type="FunFam" id="1.10.10.10:FF:000001">
    <property type="entry name" value="LysR family transcriptional regulator"/>
    <property type="match status" value="1"/>
</dbReference>
<dbReference type="Proteomes" id="UP000593802">
    <property type="component" value="Chromosome"/>
</dbReference>
<dbReference type="PROSITE" id="PS50931">
    <property type="entry name" value="HTH_LYSR"/>
    <property type="match status" value="1"/>
</dbReference>
<gene>
    <name evidence="6" type="ORF">skT53_17400</name>
</gene>
<dbReference type="KEGG" id="eff:skT53_17400"/>
<dbReference type="PRINTS" id="PR00039">
    <property type="entry name" value="HTHLYSR"/>
</dbReference>
<dbReference type="Gene3D" id="3.40.190.290">
    <property type="match status" value="1"/>
</dbReference>
<proteinExistence type="inferred from homology"/>
<dbReference type="InterPro" id="IPR036390">
    <property type="entry name" value="WH_DNA-bd_sf"/>
</dbReference>
<evidence type="ECO:0000256" key="1">
    <source>
        <dbReference type="ARBA" id="ARBA00009437"/>
    </source>
</evidence>
<dbReference type="SUPFAM" id="SSF53850">
    <property type="entry name" value="Periplasmic binding protein-like II"/>
    <property type="match status" value="1"/>
</dbReference>
<dbReference type="Pfam" id="PF00126">
    <property type="entry name" value="HTH_1"/>
    <property type="match status" value="1"/>
</dbReference>
<reference evidence="6 7" key="1">
    <citation type="submission" date="2020-08" db="EMBL/GenBank/DDBJ databases">
        <title>Complete Genome Sequence of Effusibacillus dendaii Strain skT53, Isolated from Farmland soil.</title>
        <authorList>
            <person name="Konishi T."/>
            <person name="Kawasaki H."/>
        </authorList>
    </citation>
    <scope>NUCLEOTIDE SEQUENCE [LARGE SCALE GENOMIC DNA]</scope>
    <source>
        <strain evidence="7">skT53</strain>
    </source>
</reference>
<evidence type="ECO:0000256" key="2">
    <source>
        <dbReference type="ARBA" id="ARBA00023015"/>
    </source>
</evidence>
<dbReference type="RefSeq" id="WP_200760721.1">
    <property type="nucleotide sequence ID" value="NZ_AP023366.1"/>
</dbReference>
<dbReference type="Gene3D" id="1.10.10.10">
    <property type="entry name" value="Winged helix-like DNA-binding domain superfamily/Winged helix DNA-binding domain"/>
    <property type="match status" value="1"/>
</dbReference>
<accession>A0A7I8D9J8</accession>
<keyword evidence="7" id="KW-1185">Reference proteome</keyword>
<keyword evidence="3" id="KW-0238">DNA-binding</keyword>
<keyword evidence="2" id="KW-0805">Transcription regulation</keyword>
<feature type="domain" description="HTH lysR-type" evidence="5">
    <location>
        <begin position="1"/>
        <end position="56"/>
    </location>
</feature>
<dbReference type="EMBL" id="AP023366">
    <property type="protein sequence ID" value="BCJ86755.1"/>
    <property type="molecule type" value="Genomic_DNA"/>
</dbReference>
<dbReference type="GO" id="GO:0003700">
    <property type="term" value="F:DNA-binding transcription factor activity"/>
    <property type="evidence" value="ECO:0007669"/>
    <property type="project" value="InterPro"/>
</dbReference>
<dbReference type="GO" id="GO:0000976">
    <property type="term" value="F:transcription cis-regulatory region binding"/>
    <property type="evidence" value="ECO:0007669"/>
    <property type="project" value="TreeGrafter"/>
</dbReference>
<dbReference type="InterPro" id="IPR005119">
    <property type="entry name" value="LysR_subst-bd"/>
</dbReference>
<sequence>MNLKRIRTFMMVVEHKNFSVVAELLDVSQPAVSKQIKTLEEELGVVLLHRESIEPTEAGRFVYQKGKELMRDWQQLVDECRSMQGELSGLLRIGTSTIPGSYLLPAFFGEFRKRYPRVEFRISVNSSEEVLHLLRDGKLEIGIVGVEPKGDPFVSHLIGEDHMVMIGPADSDEVDGFGDIKNLPFIFRQSGSGTWEAAKEALQKWGGSVDELRSVAEVDSTEAVISMVEAGIGYSIISDLAALPATKHGRVKVLASLPETRGFYLTYLTIKRQNPAIDALVNLLVRE</sequence>
<evidence type="ECO:0000256" key="3">
    <source>
        <dbReference type="ARBA" id="ARBA00023125"/>
    </source>
</evidence>
<keyword evidence="4" id="KW-0804">Transcription</keyword>
<dbReference type="InterPro" id="IPR047788">
    <property type="entry name" value="LysR-like_Sec_metab"/>
</dbReference>
<evidence type="ECO:0000313" key="6">
    <source>
        <dbReference type="EMBL" id="BCJ86755.1"/>
    </source>
</evidence>